<dbReference type="EMBL" id="BKCJ011242940">
    <property type="protein sequence ID" value="GFD09095.1"/>
    <property type="molecule type" value="Genomic_DNA"/>
</dbReference>
<organism evidence="1">
    <name type="scientific">Tanacetum cinerariifolium</name>
    <name type="common">Dalmatian daisy</name>
    <name type="synonym">Chrysanthemum cinerariifolium</name>
    <dbReference type="NCBI Taxonomy" id="118510"/>
    <lineage>
        <taxon>Eukaryota</taxon>
        <taxon>Viridiplantae</taxon>
        <taxon>Streptophyta</taxon>
        <taxon>Embryophyta</taxon>
        <taxon>Tracheophyta</taxon>
        <taxon>Spermatophyta</taxon>
        <taxon>Magnoliopsida</taxon>
        <taxon>eudicotyledons</taxon>
        <taxon>Gunneridae</taxon>
        <taxon>Pentapetalae</taxon>
        <taxon>asterids</taxon>
        <taxon>campanulids</taxon>
        <taxon>Asterales</taxon>
        <taxon>Asteraceae</taxon>
        <taxon>Asteroideae</taxon>
        <taxon>Anthemideae</taxon>
        <taxon>Anthemidinae</taxon>
        <taxon>Tanacetum</taxon>
    </lineage>
</organism>
<gene>
    <name evidence="1" type="ORF">Tci_881064</name>
</gene>
<dbReference type="GO" id="GO:0003964">
    <property type="term" value="F:RNA-directed DNA polymerase activity"/>
    <property type="evidence" value="ECO:0007669"/>
    <property type="project" value="UniProtKB-KW"/>
</dbReference>
<proteinExistence type="predicted"/>
<evidence type="ECO:0000313" key="1">
    <source>
        <dbReference type="EMBL" id="GFD09095.1"/>
    </source>
</evidence>
<dbReference type="AlphaFoldDB" id="A0A699TEZ1"/>
<keyword evidence="1" id="KW-0808">Transferase</keyword>
<keyword evidence="1" id="KW-0695">RNA-directed DNA polymerase</keyword>
<comment type="caution">
    <text evidence="1">The sequence shown here is derived from an EMBL/GenBank/DDBJ whole genome shotgun (WGS) entry which is preliminary data.</text>
</comment>
<sequence>MNFTIVRSLSPYNGIIGRPGIKEIQAVPSTAHEMLKFPVNDGIVTIRSTILILVECAMVITSSEVPKEMGERERER</sequence>
<reference evidence="1" key="1">
    <citation type="journal article" date="2019" name="Sci. Rep.">
        <title>Draft genome of Tanacetum cinerariifolium, the natural source of mosquito coil.</title>
        <authorList>
            <person name="Yamashiro T."/>
            <person name="Shiraishi A."/>
            <person name="Satake H."/>
            <person name="Nakayama K."/>
        </authorList>
    </citation>
    <scope>NUCLEOTIDE SEQUENCE</scope>
</reference>
<protein>
    <submittedName>
        <fullName evidence="1">Reverse transcriptase domain-containing protein</fullName>
    </submittedName>
</protein>
<feature type="non-terminal residue" evidence="1">
    <location>
        <position position="76"/>
    </location>
</feature>
<name>A0A699TEZ1_TANCI</name>
<accession>A0A699TEZ1</accession>
<keyword evidence="1" id="KW-0548">Nucleotidyltransferase</keyword>